<evidence type="ECO:0000313" key="1">
    <source>
        <dbReference type="EMBL" id="KAK3803092.1"/>
    </source>
</evidence>
<protein>
    <submittedName>
        <fullName evidence="1">Uncharacterized protein</fullName>
    </submittedName>
</protein>
<reference evidence="1" key="1">
    <citation type="journal article" date="2023" name="G3 (Bethesda)">
        <title>A reference genome for the long-term kleptoplast-retaining sea slug Elysia crispata morphotype clarki.</title>
        <authorList>
            <person name="Eastman K.E."/>
            <person name="Pendleton A.L."/>
            <person name="Shaikh M.A."/>
            <person name="Suttiyut T."/>
            <person name="Ogas R."/>
            <person name="Tomko P."/>
            <person name="Gavelis G."/>
            <person name="Widhalm J.R."/>
            <person name="Wisecaver J.H."/>
        </authorList>
    </citation>
    <scope>NUCLEOTIDE SEQUENCE</scope>
    <source>
        <strain evidence="1">ECLA1</strain>
    </source>
</reference>
<name>A0AAE1BBG8_9GAST</name>
<comment type="caution">
    <text evidence="1">The sequence shown here is derived from an EMBL/GenBank/DDBJ whole genome shotgun (WGS) entry which is preliminary data.</text>
</comment>
<organism evidence="1 2">
    <name type="scientific">Elysia crispata</name>
    <name type="common">lettuce slug</name>
    <dbReference type="NCBI Taxonomy" id="231223"/>
    <lineage>
        <taxon>Eukaryota</taxon>
        <taxon>Metazoa</taxon>
        <taxon>Spiralia</taxon>
        <taxon>Lophotrochozoa</taxon>
        <taxon>Mollusca</taxon>
        <taxon>Gastropoda</taxon>
        <taxon>Heterobranchia</taxon>
        <taxon>Euthyneura</taxon>
        <taxon>Panpulmonata</taxon>
        <taxon>Sacoglossa</taxon>
        <taxon>Placobranchoidea</taxon>
        <taxon>Plakobranchidae</taxon>
        <taxon>Elysia</taxon>
    </lineage>
</organism>
<proteinExistence type="predicted"/>
<dbReference type="Proteomes" id="UP001283361">
    <property type="component" value="Unassembled WGS sequence"/>
</dbReference>
<evidence type="ECO:0000313" key="2">
    <source>
        <dbReference type="Proteomes" id="UP001283361"/>
    </source>
</evidence>
<keyword evidence="2" id="KW-1185">Reference proteome</keyword>
<accession>A0AAE1BBG8</accession>
<dbReference type="EMBL" id="JAWDGP010000188">
    <property type="protein sequence ID" value="KAK3803092.1"/>
    <property type="molecule type" value="Genomic_DNA"/>
</dbReference>
<sequence length="116" mass="13349">MIVKGNFGVLGISRIQPVWRGSPSRQRNMTSRDRPMTTASSLEEVELRRISLRLEIFKKTFFTPASVCPVHEKPISLGYLTRSNKIDYPCLLTPGVFSLFSWSCCNWRLNLISRQK</sequence>
<dbReference type="AlphaFoldDB" id="A0AAE1BBG8"/>
<gene>
    <name evidence="1" type="ORF">RRG08_028013</name>
</gene>